<evidence type="ECO:0000313" key="3">
    <source>
        <dbReference type="Proteomes" id="UP000186102"/>
    </source>
</evidence>
<sequence length="357" mass="39945">MTFRWLKRIIAWSLVGIIIQIPIYYVLDRQVQHVMNPSSLSPQAQAQTNQYTLDAPNIINPLVSFDDQFLAFRSGDQLSIYDFTKQSVIWKLDQTKTAIAYQWLPDRNALLIFESGIGVNPALPGRLGVGIHSLEVSGNQGEAIDRFASPLPLSFQKTQISNISLSPATNLLYFSVQGQNQSNLYEVDVMKNLRRLNRSGEHVEYLAVSPVKGTVYYNLKGNSNGQTLAENGPTRVQIASNPQDKVLGLWNKKLYLGTVDQGYLTKIWTLSDNQPSPKRPDFTLFWEGKVPWDQSSVVSNMAVYGLLVRTEKTVYQVSPQGSKVIGKGENSFFSPSGKYYYAFSTDSSGTSLKRVVL</sequence>
<reference evidence="2 3" key="1">
    <citation type="submission" date="2016-09" db="EMBL/GenBank/DDBJ databases">
        <title>Complete genome of Desulfosporosinus sp. OL.</title>
        <authorList>
            <person name="Mardanov A."/>
            <person name="Beletsky A."/>
            <person name="Panova A."/>
            <person name="Karnachuk O."/>
            <person name="Ravin N."/>
        </authorList>
    </citation>
    <scope>NUCLEOTIDE SEQUENCE [LARGE SCALE GENOMIC DNA]</scope>
    <source>
        <strain evidence="2 3">OL</strain>
    </source>
</reference>
<proteinExistence type="predicted"/>
<dbReference type="RefSeq" id="WP_075364296.1">
    <property type="nucleotide sequence ID" value="NZ_MLBF01000008.1"/>
</dbReference>
<dbReference type="OrthoDB" id="1630871at2"/>
<protein>
    <submittedName>
        <fullName evidence="2">ATP-dependent exoDNAse (Exonuclease V) beta subunit (Contains helicase and exonuclease domains)</fullName>
    </submittedName>
</protein>
<dbReference type="STRING" id="1888891.DSOL_1604"/>
<keyword evidence="2" id="KW-0378">Hydrolase</keyword>
<keyword evidence="3" id="KW-1185">Reference proteome</keyword>
<keyword evidence="2" id="KW-0547">Nucleotide-binding</keyword>
<dbReference type="EMBL" id="MLBF01000008">
    <property type="protein sequence ID" value="OLN32566.1"/>
    <property type="molecule type" value="Genomic_DNA"/>
</dbReference>
<name>A0A1Q8QZ21_9FIRM</name>
<keyword evidence="1" id="KW-1133">Transmembrane helix</keyword>
<dbReference type="GO" id="GO:0004386">
    <property type="term" value="F:helicase activity"/>
    <property type="evidence" value="ECO:0007669"/>
    <property type="project" value="UniProtKB-KW"/>
</dbReference>
<accession>A0A1Q8QZ21</accession>
<comment type="caution">
    <text evidence="2">The sequence shown here is derived from an EMBL/GenBank/DDBJ whole genome shotgun (WGS) entry which is preliminary data.</text>
</comment>
<feature type="transmembrane region" description="Helical" evidence="1">
    <location>
        <begin position="9"/>
        <end position="27"/>
    </location>
</feature>
<dbReference type="Proteomes" id="UP000186102">
    <property type="component" value="Unassembled WGS sequence"/>
</dbReference>
<organism evidence="2 3">
    <name type="scientific">Desulfosporosinus metallidurans</name>
    <dbReference type="NCBI Taxonomy" id="1888891"/>
    <lineage>
        <taxon>Bacteria</taxon>
        <taxon>Bacillati</taxon>
        <taxon>Bacillota</taxon>
        <taxon>Clostridia</taxon>
        <taxon>Eubacteriales</taxon>
        <taxon>Desulfitobacteriaceae</taxon>
        <taxon>Desulfosporosinus</taxon>
    </lineage>
</organism>
<keyword evidence="1" id="KW-0812">Transmembrane</keyword>
<keyword evidence="2" id="KW-0269">Exonuclease</keyword>
<evidence type="ECO:0000256" key="1">
    <source>
        <dbReference type="SAM" id="Phobius"/>
    </source>
</evidence>
<dbReference type="GO" id="GO:0004527">
    <property type="term" value="F:exonuclease activity"/>
    <property type="evidence" value="ECO:0007669"/>
    <property type="project" value="UniProtKB-KW"/>
</dbReference>
<gene>
    <name evidence="2" type="ORF">DSOL_1604</name>
</gene>
<dbReference type="AlphaFoldDB" id="A0A1Q8QZ21"/>
<keyword evidence="1" id="KW-0472">Membrane</keyword>
<keyword evidence="2" id="KW-0067">ATP-binding</keyword>
<evidence type="ECO:0000313" key="2">
    <source>
        <dbReference type="EMBL" id="OLN32566.1"/>
    </source>
</evidence>
<dbReference type="SUPFAM" id="SSF82171">
    <property type="entry name" value="DPP6 N-terminal domain-like"/>
    <property type="match status" value="1"/>
</dbReference>
<keyword evidence="2" id="KW-0347">Helicase</keyword>
<keyword evidence="2" id="KW-0540">Nuclease</keyword>